<comment type="caution">
    <text evidence="1">The sequence shown here is derived from an EMBL/GenBank/DDBJ whole genome shotgun (WGS) entry which is preliminary data.</text>
</comment>
<proteinExistence type="predicted"/>
<dbReference type="AlphaFoldDB" id="A0A545AF22"/>
<gene>
    <name evidence="1" type="ORF">FL583_37895</name>
</gene>
<sequence>MFAIDCPHHGARTLASTDDIRSYSNTDHGIVMEVECHCGGIVTVTMGRTARELDACGAAA</sequence>
<name>A0A545AF22_9ACTN</name>
<organism evidence="1 2">
    <name type="scientific">Cryptosporangium phraense</name>
    <dbReference type="NCBI Taxonomy" id="2593070"/>
    <lineage>
        <taxon>Bacteria</taxon>
        <taxon>Bacillati</taxon>
        <taxon>Actinomycetota</taxon>
        <taxon>Actinomycetes</taxon>
        <taxon>Cryptosporangiales</taxon>
        <taxon>Cryptosporangiaceae</taxon>
        <taxon>Cryptosporangium</taxon>
    </lineage>
</organism>
<protein>
    <submittedName>
        <fullName evidence="1">Uncharacterized protein</fullName>
    </submittedName>
</protein>
<dbReference type="EMBL" id="VIRS01000054">
    <property type="protein sequence ID" value="TQS39860.1"/>
    <property type="molecule type" value="Genomic_DNA"/>
</dbReference>
<evidence type="ECO:0000313" key="1">
    <source>
        <dbReference type="EMBL" id="TQS39860.1"/>
    </source>
</evidence>
<dbReference type="Proteomes" id="UP000317982">
    <property type="component" value="Unassembled WGS sequence"/>
</dbReference>
<dbReference type="OrthoDB" id="3788232at2"/>
<evidence type="ECO:0000313" key="2">
    <source>
        <dbReference type="Proteomes" id="UP000317982"/>
    </source>
</evidence>
<reference evidence="1 2" key="1">
    <citation type="submission" date="2019-07" db="EMBL/GenBank/DDBJ databases">
        <title>Cryptosporangium phraense sp. nov., isolated from plant litter.</title>
        <authorList>
            <person name="Suriyachadkun C."/>
        </authorList>
    </citation>
    <scope>NUCLEOTIDE SEQUENCE [LARGE SCALE GENOMIC DNA]</scope>
    <source>
        <strain evidence="1 2">A-T 5661</strain>
    </source>
</reference>
<dbReference type="RefSeq" id="WP_142709745.1">
    <property type="nucleotide sequence ID" value="NZ_VIRS01000054.1"/>
</dbReference>
<keyword evidence="2" id="KW-1185">Reference proteome</keyword>
<accession>A0A545AF22</accession>
<dbReference type="InParanoid" id="A0A545AF22"/>